<name>A0ABW1VSM2_9GAMM</name>
<dbReference type="Pfam" id="PF06092">
    <property type="entry name" value="DUF943"/>
    <property type="match status" value="1"/>
</dbReference>
<gene>
    <name evidence="1" type="ORF">ACFP9W_01070</name>
</gene>
<dbReference type="EMBL" id="JBHSUB010000002">
    <property type="protein sequence ID" value="MFC6376716.1"/>
    <property type="molecule type" value="Genomic_DNA"/>
</dbReference>
<keyword evidence="2" id="KW-1185">Reference proteome</keyword>
<dbReference type="InterPro" id="IPR010351">
    <property type="entry name" value="DUF943"/>
</dbReference>
<accession>A0ABW1VSM2</accession>
<dbReference type="Proteomes" id="UP001596230">
    <property type="component" value="Unassembled WGS sequence"/>
</dbReference>
<reference evidence="2" key="1">
    <citation type="journal article" date="2019" name="Int. J. Syst. Evol. Microbiol.">
        <title>The Global Catalogue of Microorganisms (GCM) 10K type strain sequencing project: providing services to taxonomists for standard genome sequencing and annotation.</title>
        <authorList>
            <consortium name="The Broad Institute Genomics Platform"/>
            <consortium name="The Broad Institute Genome Sequencing Center for Infectious Disease"/>
            <person name="Wu L."/>
            <person name="Ma J."/>
        </authorList>
    </citation>
    <scope>NUCLEOTIDE SEQUENCE [LARGE SCALE GENOMIC DNA]</scope>
    <source>
        <strain evidence="2">CGMCC 1.18518</strain>
    </source>
</reference>
<comment type="caution">
    <text evidence="1">The sequence shown here is derived from an EMBL/GenBank/DDBJ whole genome shotgun (WGS) entry which is preliminary data.</text>
</comment>
<protein>
    <submittedName>
        <fullName evidence="1">DUF943 family protein</fullName>
    </submittedName>
</protein>
<proteinExistence type="predicted"/>
<dbReference type="RefSeq" id="WP_385945759.1">
    <property type="nucleotide sequence ID" value="NZ_JBHSUB010000002.1"/>
</dbReference>
<evidence type="ECO:0000313" key="2">
    <source>
        <dbReference type="Proteomes" id="UP001596230"/>
    </source>
</evidence>
<organism evidence="1 2">
    <name type="scientific">Tatumella terrea</name>
    <dbReference type="NCBI Taxonomy" id="419007"/>
    <lineage>
        <taxon>Bacteria</taxon>
        <taxon>Pseudomonadati</taxon>
        <taxon>Pseudomonadota</taxon>
        <taxon>Gammaproteobacteria</taxon>
        <taxon>Enterobacterales</taxon>
        <taxon>Erwiniaceae</taxon>
        <taxon>Tatumella</taxon>
    </lineage>
</organism>
<sequence>MRIKKIIFFIAALVIVLFVYMNFFHVPKVLAIHGTDDIKEVLIKNIPFTDSEKIKWWERNSEKFFNKSQVYSVSLWRFDGTYLKLAPKDSGLFPDHDTDYLLCFDDVKSDKSCIDKSNWIMDITKSKDGHTYYQMGGRSYYLKPSGELMKGEIFKTKIK</sequence>
<evidence type="ECO:0000313" key="1">
    <source>
        <dbReference type="EMBL" id="MFC6376716.1"/>
    </source>
</evidence>